<dbReference type="OrthoDB" id="1511133at2"/>
<accession>A0A5C1I3P5</accession>
<protein>
    <recommendedName>
        <fullName evidence="3">RiboL-PSP-HEPN domain-containing protein</fullName>
    </recommendedName>
</protein>
<proteinExistence type="predicted"/>
<reference evidence="1" key="1">
    <citation type="submission" date="2019-08" db="EMBL/GenBank/DDBJ databases">
        <title>Comparative genome analysis confer to the adaptation heavy metal polluted environment.</title>
        <authorList>
            <person name="Li Y."/>
        </authorList>
    </citation>
    <scope>NUCLEOTIDE SEQUENCE [LARGE SCALE GENOMIC DNA]</scope>
    <source>
        <strain evidence="1">P1</strain>
    </source>
</reference>
<evidence type="ECO:0008006" key="3">
    <source>
        <dbReference type="Google" id="ProtNLM"/>
    </source>
</evidence>
<evidence type="ECO:0000313" key="1">
    <source>
        <dbReference type="EMBL" id="QEM12593.1"/>
    </source>
</evidence>
<organism evidence="1 2">
    <name type="scientific">Mucilaginibacter rubeus</name>
    <dbReference type="NCBI Taxonomy" id="2027860"/>
    <lineage>
        <taxon>Bacteria</taxon>
        <taxon>Pseudomonadati</taxon>
        <taxon>Bacteroidota</taxon>
        <taxon>Sphingobacteriia</taxon>
        <taxon>Sphingobacteriales</taxon>
        <taxon>Sphingobacteriaceae</taxon>
        <taxon>Mucilaginibacter</taxon>
    </lineage>
</organism>
<evidence type="ECO:0000313" key="2">
    <source>
        <dbReference type="Proteomes" id="UP000251402"/>
    </source>
</evidence>
<dbReference type="EMBL" id="CP043450">
    <property type="protein sequence ID" value="QEM12593.1"/>
    <property type="molecule type" value="Genomic_DNA"/>
</dbReference>
<dbReference type="RefSeq" id="WP_112568699.1">
    <property type="nucleotide sequence ID" value="NZ_CP043450.1"/>
</dbReference>
<sequence>MQSLKETITQEKHDELIGYDEFHTPGYQYTIMYMSRTHSLAEFIFSKILAYQGKLFSDLEAFEVVEAFTIKTICDWEWYCERMICEFLKQDTSQLSNELGLTLPSTITTDECIGYLNGLGYFDLKSASNLKAIAKKVLPKKNNPFDNINAEARNRIDDYYVIRNYVAHKSQKSRRSLLKVYEKYNQKGFEEAGSFLLNKNDPKGKSIRFQEFGSAFWLAAFKLLESAYPKIYKWIVEDEPVYNDQCHIRFHYLRMLINREQPTEA</sequence>
<keyword evidence="2" id="KW-1185">Reference proteome</keyword>
<dbReference type="KEGG" id="mrub:DEO27_022120"/>
<gene>
    <name evidence="1" type="ORF">DEO27_022120</name>
</gene>
<name>A0A5C1I3P5_9SPHI</name>
<dbReference type="AlphaFoldDB" id="A0A5C1I3P5"/>
<dbReference type="Proteomes" id="UP000251402">
    <property type="component" value="Chromosome"/>
</dbReference>